<dbReference type="STRING" id="449447.MAE_30910"/>
<sequence>MFQSLIGFKINWNPVVIDAFRVKFRFQSLIGFKINWNLIIPRPLLVILGFNP</sequence>
<reference evidence="1 2" key="1">
    <citation type="journal article" date="2007" name="DNA Res.">
        <title>Complete genomic structure of the bloom-forming toxic cyanobacterium Microcystis aeruginosa NIES-843.</title>
        <authorList>
            <person name="Kaneko T."/>
            <person name="Nakajima N."/>
            <person name="Okamoto S."/>
            <person name="Suzuki I."/>
            <person name="Tanabe Y."/>
            <person name="Tamaoki M."/>
            <person name="Nakamura Y."/>
            <person name="Kasai F."/>
            <person name="Watanabe A."/>
            <person name="Kawashima K."/>
            <person name="Kishida Y."/>
            <person name="Ono A."/>
            <person name="Shimizu Y."/>
            <person name="Takahashi C."/>
            <person name="Minami C."/>
            <person name="Fujishiro T."/>
            <person name="Kohara M."/>
            <person name="Katoh M."/>
            <person name="Nakazaki N."/>
            <person name="Nakayama S."/>
            <person name="Yamada M."/>
            <person name="Tabata S."/>
            <person name="Watanabe M.M."/>
        </authorList>
    </citation>
    <scope>NUCLEOTIDE SEQUENCE [LARGE SCALE GENOMIC DNA]</scope>
    <source>
        <strain evidence="2">NIES-843 / IAM M-247</strain>
    </source>
</reference>
<organism evidence="1 2">
    <name type="scientific">Microcystis aeruginosa (strain NIES-843 / IAM M-2473)</name>
    <dbReference type="NCBI Taxonomy" id="449447"/>
    <lineage>
        <taxon>Bacteria</taxon>
        <taxon>Bacillati</taxon>
        <taxon>Cyanobacteriota</taxon>
        <taxon>Cyanophyceae</taxon>
        <taxon>Oscillatoriophycideae</taxon>
        <taxon>Chroococcales</taxon>
        <taxon>Microcystaceae</taxon>
        <taxon>Microcystis</taxon>
    </lineage>
</organism>
<protein>
    <submittedName>
        <fullName evidence="1">Uncharacterized protein</fullName>
    </submittedName>
</protein>
<dbReference type="KEGG" id="mar:MAE_30910"/>
<accession>B0JKX4</accession>
<dbReference type="EMBL" id="AP009552">
    <property type="protein sequence ID" value="BAG02913.1"/>
    <property type="molecule type" value="Genomic_DNA"/>
</dbReference>
<dbReference type="PaxDb" id="449447-MAE_30910"/>
<dbReference type="Proteomes" id="UP000001510">
    <property type="component" value="Chromosome"/>
</dbReference>
<gene>
    <name evidence="1" type="ordered locus">MAE_30910</name>
</gene>
<name>B0JKX4_MICAN</name>
<dbReference type="HOGENOM" id="CLU_209764_0_0_3"/>
<dbReference type="EnsemblBacteria" id="BAG02913">
    <property type="protein sequence ID" value="BAG02913"/>
    <property type="gene ID" value="MAE_30910"/>
</dbReference>
<proteinExistence type="predicted"/>
<dbReference type="AlphaFoldDB" id="B0JKX4"/>
<evidence type="ECO:0000313" key="2">
    <source>
        <dbReference type="Proteomes" id="UP000001510"/>
    </source>
</evidence>
<keyword evidence="2" id="KW-1185">Reference proteome</keyword>
<evidence type="ECO:0000313" key="1">
    <source>
        <dbReference type="EMBL" id="BAG02913.1"/>
    </source>
</evidence>